<dbReference type="InterPro" id="IPR003148">
    <property type="entry name" value="RCK_N"/>
</dbReference>
<dbReference type="GO" id="GO:0006813">
    <property type="term" value="P:potassium ion transport"/>
    <property type="evidence" value="ECO:0007669"/>
    <property type="project" value="InterPro"/>
</dbReference>
<dbReference type="Gene3D" id="3.40.50.720">
    <property type="entry name" value="NAD(P)-binding Rossmann-like Domain"/>
    <property type="match status" value="1"/>
</dbReference>
<dbReference type="eggNOG" id="COG1226">
    <property type="taxonomic scope" value="Bacteria"/>
</dbReference>
<dbReference type="Pfam" id="PF02254">
    <property type="entry name" value="TrkA_N"/>
    <property type="match status" value="1"/>
</dbReference>
<feature type="domain" description="RCK N-terminal" evidence="1">
    <location>
        <begin position="1"/>
        <end position="113"/>
    </location>
</feature>
<dbReference type="HOGENOM" id="CLU_1894267_0_0_0"/>
<dbReference type="KEGG" id="phm:PSMK_14430"/>
<evidence type="ECO:0000313" key="3">
    <source>
        <dbReference type="Proteomes" id="UP000007881"/>
    </source>
</evidence>
<name>I0IEB4_PHYMF</name>
<dbReference type="PANTHER" id="PTHR43833:SF9">
    <property type="entry name" value="POTASSIUM CHANNEL PROTEIN YUGO-RELATED"/>
    <property type="match status" value="1"/>
</dbReference>
<dbReference type="AlphaFoldDB" id="I0IEB4"/>
<accession>I0IEB4</accession>
<dbReference type="STRING" id="1142394.PSMK_14430"/>
<evidence type="ECO:0000313" key="2">
    <source>
        <dbReference type="EMBL" id="BAM03602.1"/>
    </source>
</evidence>
<dbReference type="Proteomes" id="UP000007881">
    <property type="component" value="Chromosome"/>
</dbReference>
<dbReference type="InterPro" id="IPR036291">
    <property type="entry name" value="NAD(P)-bd_dom_sf"/>
</dbReference>
<organism evidence="2 3">
    <name type="scientific">Phycisphaera mikurensis (strain NBRC 102666 / KCTC 22515 / FYK2301M01)</name>
    <dbReference type="NCBI Taxonomy" id="1142394"/>
    <lineage>
        <taxon>Bacteria</taxon>
        <taxon>Pseudomonadati</taxon>
        <taxon>Planctomycetota</taxon>
        <taxon>Phycisphaerae</taxon>
        <taxon>Phycisphaerales</taxon>
        <taxon>Phycisphaeraceae</taxon>
        <taxon>Phycisphaera</taxon>
    </lineage>
</organism>
<protein>
    <recommendedName>
        <fullName evidence="1">RCK N-terminal domain-containing protein</fullName>
    </recommendedName>
</protein>
<dbReference type="EMBL" id="AP012338">
    <property type="protein sequence ID" value="BAM03602.1"/>
    <property type="molecule type" value="Genomic_DNA"/>
</dbReference>
<keyword evidence="3" id="KW-1185">Reference proteome</keyword>
<reference evidence="2 3" key="1">
    <citation type="submission" date="2012-02" db="EMBL/GenBank/DDBJ databases">
        <title>Complete genome sequence of Phycisphaera mikurensis NBRC 102666.</title>
        <authorList>
            <person name="Ankai A."/>
            <person name="Hosoyama A."/>
            <person name="Terui Y."/>
            <person name="Sekine M."/>
            <person name="Fukai R."/>
            <person name="Kato Y."/>
            <person name="Nakamura S."/>
            <person name="Yamada-Narita S."/>
            <person name="Kawakoshi A."/>
            <person name="Fukunaga Y."/>
            <person name="Yamazaki S."/>
            <person name="Fujita N."/>
        </authorList>
    </citation>
    <scope>NUCLEOTIDE SEQUENCE [LARGE SCALE GENOMIC DNA]</scope>
    <source>
        <strain evidence="3">NBRC 102666 / KCTC 22515 / FYK2301M01</strain>
    </source>
</reference>
<dbReference type="PANTHER" id="PTHR43833">
    <property type="entry name" value="POTASSIUM CHANNEL PROTEIN 2-RELATED-RELATED"/>
    <property type="match status" value="1"/>
</dbReference>
<evidence type="ECO:0000259" key="1">
    <source>
        <dbReference type="PROSITE" id="PS51201"/>
    </source>
</evidence>
<dbReference type="SUPFAM" id="SSF51735">
    <property type="entry name" value="NAD(P)-binding Rossmann-fold domains"/>
    <property type="match status" value="1"/>
</dbReference>
<proteinExistence type="predicted"/>
<dbReference type="InterPro" id="IPR050721">
    <property type="entry name" value="Trk_Ktr_HKT_K-transport"/>
</dbReference>
<dbReference type="PROSITE" id="PS51201">
    <property type="entry name" value="RCK_N"/>
    <property type="match status" value="1"/>
</dbReference>
<gene>
    <name evidence="2" type="ordered locus">PSMK_14430</name>
</gene>
<sequence length="134" mass="14000">MAGFGIVGRAAVEALEARGFGVTVIERNEDVVARQPEGPRRFLVGSACDARTLREAGLPDAAYLVLTMPDEADAVRAAEVANAIKPRCWIVARTNYVSQGLLARQNGADAVVVEEVATAEAIAKLVGDHADAAG</sequence>